<feature type="region of interest" description="Disordered" evidence="6">
    <location>
        <begin position="349"/>
        <end position="385"/>
    </location>
</feature>
<dbReference type="Proteomes" id="UP001307889">
    <property type="component" value="Chromosome 4"/>
</dbReference>
<dbReference type="InterPro" id="IPR006612">
    <property type="entry name" value="THAP_Znf"/>
</dbReference>
<feature type="domain" description="THAP-type" evidence="7">
    <location>
        <begin position="116"/>
        <end position="201"/>
    </location>
</feature>
<evidence type="ECO:0000313" key="9">
    <source>
        <dbReference type="Proteomes" id="UP001307889"/>
    </source>
</evidence>
<evidence type="ECO:0000313" key="8">
    <source>
        <dbReference type="EMBL" id="BES93451.1"/>
    </source>
</evidence>
<dbReference type="EMBL" id="AP028912">
    <property type="protein sequence ID" value="BES93451.1"/>
    <property type="molecule type" value="Genomic_DNA"/>
</dbReference>
<evidence type="ECO:0000256" key="5">
    <source>
        <dbReference type="PROSITE-ProRule" id="PRU00309"/>
    </source>
</evidence>
<dbReference type="Pfam" id="PF12017">
    <property type="entry name" value="Tnp_P_element"/>
    <property type="match status" value="1"/>
</dbReference>
<keyword evidence="9" id="KW-1185">Reference proteome</keyword>
<feature type="region of interest" description="Disordered" evidence="6">
    <location>
        <begin position="415"/>
        <end position="440"/>
    </location>
</feature>
<dbReference type="InterPro" id="IPR048365">
    <property type="entry name" value="TNP-like_RNaseH_N"/>
</dbReference>
<reference evidence="8 9" key="1">
    <citation type="submission" date="2023-09" db="EMBL/GenBank/DDBJ databases">
        <title>Nesidiocoris tenuis whole genome shotgun sequence.</title>
        <authorList>
            <person name="Shibata T."/>
            <person name="Shimoda M."/>
            <person name="Kobayashi T."/>
            <person name="Uehara T."/>
        </authorList>
    </citation>
    <scope>NUCLEOTIDE SEQUENCE [LARGE SCALE GENOMIC DNA]</scope>
    <source>
        <strain evidence="8 9">Japan</strain>
    </source>
</reference>
<keyword evidence="4 5" id="KW-0238">DNA-binding</keyword>
<evidence type="ECO:0000256" key="6">
    <source>
        <dbReference type="SAM" id="MobiDB-lite"/>
    </source>
</evidence>
<feature type="compositionally biased region" description="Low complexity" evidence="6">
    <location>
        <begin position="365"/>
        <end position="380"/>
    </location>
</feature>
<proteinExistence type="predicted"/>
<keyword evidence="3" id="KW-0862">Zinc</keyword>
<keyword evidence="1" id="KW-0479">Metal-binding</keyword>
<dbReference type="SUPFAM" id="SSF57716">
    <property type="entry name" value="Glucocorticoid receptor-like (DNA-binding domain)"/>
    <property type="match status" value="2"/>
</dbReference>
<dbReference type="SMART" id="SM00692">
    <property type="entry name" value="DM3"/>
    <property type="match status" value="1"/>
</dbReference>
<dbReference type="InterPro" id="IPR021896">
    <property type="entry name" value="THAP9-like_HTH"/>
</dbReference>
<keyword evidence="2 5" id="KW-0863">Zinc-finger</keyword>
<protein>
    <recommendedName>
        <fullName evidence="7">THAP-type domain-containing protein</fullName>
    </recommendedName>
</protein>
<sequence length="1273" mass="143384">MFKESEVICSALKCRSSHVADPSVKFFLFPKIVEGDNGESRKRRDEWGKIVGGLKKDVSFNVFLCQYHFPANQFKNATRTSLVKKAMPAFPYGPLNPKTKDFCPIGEEHRFKAGKITFSCCVPGCRSDDDSGVQLIPFPVHDAKIFLEWTKRLKIVMSERPVAYIVNNCRVCLNHFPREMVVYDANGLYERLKPEAVPSLLLDQKSADALSASALKRKVAQAIGSPVPGKKLKIAETFSISPTKAAADNSPSPNTKFVFVPVGKDKTPEEIRVQNSKGEVSPLGICETPEITRCSIDNIEDLKKRARPIKTVKFWRPEDFGLVSLDPPKKRLVADMDPVVCLERLEFDKDGNPLPEKSPPKRRVPSPQKSLPSSSSPKTPVQLGSAAKSVHGEILKKLSLDDNSIIKYVQDVFKPKNTDRSKPTSTTTGSSTAEKTTQESNLQIKNIAKIGTNAIKPIMLNLPNSQKKARPSYVLINEDKCRSCIEKAKKKSRLLDKGVQVDPENGDSEASGNTTERDNQAINKLLRQNLDVALLKLFNKSKPSSFSRLSSSDMTGEEDDLANTHVYASRESMNLIKSAAELCEFNNMKIKMLESILGKSKESWSEIEELAVKHVGSFLSASGLEFFRNVFQKVVQEGMERKKTGDWNVSGSKDAALLEEVEQFAIALLMHSSKTYQSFSQVMNLPHPQVVRSWAVRSTGNPGFSERAFRLLTDEAYKLGKHSIAFCLSVAQVSLAKDVSWDGEQLFGFSDLGYGQLNRDSVREATGALVFYGSAINHCWKLPLGYCLIDELSTLTRANLITQYLCRLEAAGVKCIALAAEASVESYQTFLALGMETDVDSIHFGSVQHPVFKTERVFCYFDVFQVTKLLRDYLACFKSFISRDKTIEWKYVEEIDTILEQEQVQSIKCSPDVLRRLRFLKSRMVRDPVSIHKYIASAIRLIKTAGSGDTAKFFEKLHYLTELSISNNQHAEGELQPVNRDTWTTVSNHLSGHANFFKVAKHDSSGPCILYTDQKLPMFMVYSNVRSLKAMMRKTMNSKMRINFLAAEKLQPIYVNKWLTDIKGGSTGLMTPSQFKAVFKKYMDSYDLRPSSSIKAPPKKQTEEEPKTTGLGFSYWYSYAISPLRSATDDLPKFLTKNVIENWLKTPYCLACEKFLVKEFRFYVSGKGESVNVIDDVHRMLKTAELILLEHDQIAVDDYERFFNRWANQTLNSMSRFDGFKKHGHLFNSVAFGEVSHFTLLVKQLLRAYLKLRLCFLTRQEGITFNLGKSTRV</sequence>
<evidence type="ECO:0000256" key="2">
    <source>
        <dbReference type="ARBA" id="ARBA00022771"/>
    </source>
</evidence>
<evidence type="ECO:0000256" key="1">
    <source>
        <dbReference type="ARBA" id="ARBA00022723"/>
    </source>
</evidence>
<dbReference type="SMART" id="SM00980">
    <property type="entry name" value="THAP"/>
    <property type="match status" value="2"/>
</dbReference>
<dbReference type="Pfam" id="PF05485">
    <property type="entry name" value="THAP"/>
    <property type="match status" value="2"/>
</dbReference>
<accession>A0ABN7ARC0</accession>
<feature type="domain" description="THAP-type" evidence="7">
    <location>
        <begin position="1"/>
        <end position="91"/>
    </location>
</feature>
<gene>
    <name evidence="8" type="ORF">NTJ_06260</name>
</gene>
<name>A0ABN7ARC0_9HEMI</name>
<dbReference type="Pfam" id="PF21787">
    <property type="entry name" value="TNP-like_RNaseH_N"/>
    <property type="match status" value="1"/>
</dbReference>
<feature type="compositionally biased region" description="Low complexity" evidence="6">
    <location>
        <begin position="423"/>
        <end position="435"/>
    </location>
</feature>
<evidence type="ECO:0000259" key="7">
    <source>
        <dbReference type="PROSITE" id="PS50950"/>
    </source>
</evidence>
<feature type="region of interest" description="Disordered" evidence="6">
    <location>
        <begin position="495"/>
        <end position="518"/>
    </location>
</feature>
<evidence type="ECO:0000256" key="4">
    <source>
        <dbReference type="ARBA" id="ARBA00023125"/>
    </source>
</evidence>
<dbReference type="PROSITE" id="PS50950">
    <property type="entry name" value="ZF_THAP"/>
    <property type="match status" value="2"/>
</dbReference>
<evidence type="ECO:0000256" key="3">
    <source>
        <dbReference type="ARBA" id="ARBA00022833"/>
    </source>
</evidence>
<organism evidence="8 9">
    <name type="scientific">Nesidiocoris tenuis</name>
    <dbReference type="NCBI Taxonomy" id="355587"/>
    <lineage>
        <taxon>Eukaryota</taxon>
        <taxon>Metazoa</taxon>
        <taxon>Ecdysozoa</taxon>
        <taxon>Arthropoda</taxon>
        <taxon>Hexapoda</taxon>
        <taxon>Insecta</taxon>
        <taxon>Pterygota</taxon>
        <taxon>Neoptera</taxon>
        <taxon>Paraneoptera</taxon>
        <taxon>Hemiptera</taxon>
        <taxon>Heteroptera</taxon>
        <taxon>Panheteroptera</taxon>
        <taxon>Cimicomorpha</taxon>
        <taxon>Miridae</taxon>
        <taxon>Dicyphina</taxon>
        <taxon>Nesidiocoris</taxon>
    </lineage>
</organism>